<dbReference type="AlphaFoldDB" id="A0AAW0M1Y4"/>
<evidence type="ECO:0000256" key="1">
    <source>
        <dbReference type="PROSITE-ProRule" id="PRU00235"/>
    </source>
</evidence>
<protein>
    <submittedName>
        <fullName evidence="2">Uncharacterized protein</fullName>
    </submittedName>
</protein>
<dbReference type="InterPro" id="IPR000408">
    <property type="entry name" value="Reg_chr_condens"/>
</dbReference>
<reference evidence="2" key="1">
    <citation type="submission" date="2017-12" db="EMBL/GenBank/DDBJ databases">
        <authorList>
            <person name="Barbosa P."/>
            <person name="Usie A."/>
            <person name="Ramos A.M."/>
        </authorList>
    </citation>
    <scope>NUCLEOTIDE SEQUENCE</scope>
    <source>
        <strain evidence="2">HL8</strain>
        <tissue evidence="2">Leaves</tissue>
    </source>
</reference>
<dbReference type="Pfam" id="PF00415">
    <property type="entry name" value="RCC1"/>
    <property type="match status" value="1"/>
</dbReference>
<accession>A0AAW0M1Y4</accession>
<dbReference type="SUPFAM" id="SSF50985">
    <property type="entry name" value="RCC1/BLIP-II"/>
    <property type="match status" value="1"/>
</dbReference>
<proteinExistence type="predicted"/>
<name>A0AAW0M1Y4_QUESU</name>
<dbReference type="EMBL" id="PKMF04000032">
    <property type="protein sequence ID" value="KAK7856873.1"/>
    <property type="molecule type" value="Genomic_DNA"/>
</dbReference>
<reference evidence="2" key="3">
    <citation type="submission" date="2023-07" db="EMBL/GenBank/DDBJ databases">
        <title>An improved reference 1 genome and first organelle genomes of Quercus suber.</title>
        <authorList>
            <consortium name="Genosuber Consortium"/>
            <person name="Usie A."/>
            <person name="Serra O."/>
            <person name="Barros P."/>
        </authorList>
    </citation>
    <scope>NUCLEOTIDE SEQUENCE</scope>
    <source>
        <strain evidence="2">HL8</strain>
        <tissue evidence="2">Leaves</tissue>
    </source>
</reference>
<dbReference type="PROSITE" id="PS50012">
    <property type="entry name" value="RCC1_3"/>
    <property type="match status" value="1"/>
</dbReference>
<feature type="repeat" description="RCC1" evidence="1">
    <location>
        <begin position="20"/>
        <end position="71"/>
    </location>
</feature>
<comment type="caution">
    <text evidence="2">The sequence shown here is derived from an EMBL/GenBank/DDBJ whole genome shotgun (WGS) entry which is preliminary data.</text>
</comment>
<reference evidence="2" key="2">
    <citation type="journal article" date="2018" name="Sci. Data">
        <title>The draft genome sequence of cork oak.</title>
        <authorList>
            <person name="Ramos A.M."/>
            <person name="Usie A."/>
            <person name="Barbosa P."/>
            <person name="Barros P.M."/>
            <person name="Capote T."/>
            <person name="Chaves I."/>
            <person name="Simoes F."/>
            <person name="Abreu I."/>
            <person name="Carrasquinho I."/>
            <person name="Faro C."/>
            <person name="Guimaraes J.B."/>
            <person name="Mendonca D."/>
            <person name="Nobrega F."/>
            <person name="Rodrigues L."/>
            <person name="Saibo N.J.M."/>
            <person name="Varela M.C."/>
            <person name="Egas C."/>
            <person name="Matos J."/>
            <person name="Miguel C.M."/>
            <person name="Oliveira M.M."/>
            <person name="Ricardo C.P."/>
            <person name="Goncalves S."/>
        </authorList>
    </citation>
    <scope>NUCLEOTIDE SEQUENCE [LARGE SCALE GENOMIC DNA]</scope>
    <source>
        <strain evidence="2">HL8</strain>
    </source>
</reference>
<organism evidence="2">
    <name type="scientific">Quercus suber</name>
    <name type="common">Cork oak</name>
    <dbReference type="NCBI Taxonomy" id="58331"/>
    <lineage>
        <taxon>Eukaryota</taxon>
        <taxon>Viridiplantae</taxon>
        <taxon>Streptophyta</taxon>
        <taxon>Embryophyta</taxon>
        <taxon>Tracheophyta</taxon>
        <taxon>Spermatophyta</taxon>
        <taxon>Magnoliopsida</taxon>
        <taxon>eudicotyledons</taxon>
        <taxon>Gunneridae</taxon>
        <taxon>Pentapetalae</taxon>
        <taxon>rosids</taxon>
        <taxon>fabids</taxon>
        <taxon>Fagales</taxon>
        <taxon>Fagaceae</taxon>
        <taxon>Quercus</taxon>
    </lineage>
</organism>
<gene>
    <name evidence="2" type="ORF">CFP56_020979</name>
</gene>
<sequence length="75" mass="7882">MSAVCGKRLTNYYPSLAESGRVFATGLNDFGQLGISENKSYSLGPVEVSGLQKEIALISAGYYHSCAITGMGLGM</sequence>
<dbReference type="InterPro" id="IPR009091">
    <property type="entry name" value="RCC1/BLIP-II"/>
</dbReference>
<evidence type="ECO:0000313" key="2">
    <source>
        <dbReference type="EMBL" id="KAK7856873.1"/>
    </source>
</evidence>
<dbReference type="Gene3D" id="2.130.10.30">
    <property type="entry name" value="Regulator of chromosome condensation 1/beta-lactamase-inhibitor protein II"/>
    <property type="match status" value="1"/>
</dbReference>